<evidence type="ECO:0000256" key="1">
    <source>
        <dbReference type="ARBA" id="ARBA00004651"/>
    </source>
</evidence>
<evidence type="ECO:0000256" key="3">
    <source>
        <dbReference type="ARBA" id="ARBA00022692"/>
    </source>
</evidence>
<dbReference type="RefSeq" id="WP_127700033.1">
    <property type="nucleotide sequence ID" value="NZ_SACS01000016.1"/>
</dbReference>
<gene>
    <name evidence="8" type="ORF">EOE67_14370</name>
</gene>
<dbReference type="EMBL" id="SACS01000016">
    <property type="protein sequence ID" value="RVU35359.1"/>
    <property type="molecule type" value="Genomic_DNA"/>
</dbReference>
<dbReference type="PANTHER" id="PTHR36115">
    <property type="entry name" value="PROLINE-RICH ANTIGEN HOMOLOG-RELATED"/>
    <property type="match status" value="1"/>
</dbReference>
<name>A0A437QLM5_9GAMM</name>
<keyword evidence="3 6" id="KW-0812">Transmembrane</keyword>
<comment type="subcellular location">
    <subcellularLocation>
        <location evidence="1">Cell membrane</location>
        <topology evidence="1">Multi-pass membrane protein</topology>
    </subcellularLocation>
</comment>
<dbReference type="Pfam" id="PF06271">
    <property type="entry name" value="RDD"/>
    <property type="match status" value="1"/>
</dbReference>
<feature type="transmembrane region" description="Helical" evidence="6">
    <location>
        <begin position="16"/>
        <end position="42"/>
    </location>
</feature>
<keyword evidence="4 6" id="KW-1133">Transmembrane helix</keyword>
<evidence type="ECO:0000256" key="5">
    <source>
        <dbReference type="ARBA" id="ARBA00023136"/>
    </source>
</evidence>
<comment type="caution">
    <text evidence="8">The sequence shown here is derived from an EMBL/GenBank/DDBJ whole genome shotgun (WGS) entry which is preliminary data.</text>
</comment>
<evidence type="ECO:0000259" key="7">
    <source>
        <dbReference type="Pfam" id="PF06271"/>
    </source>
</evidence>
<dbReference type="InterPro" id="IPR051791">
    <property type="entry name" value="Pra-immunoreactive"/>
</dbReference>
<dbReference type="OrthoDB" id="9793824at2"/>
<keyword evidence="9" id="KW-1185">Reference proteome</keyword>
<keyword evidence="2" id="KW-1003">Cell membrane</keyword>
<dbReference type="Proteomes" id="UP000283077">
    <property type="component" value="Unassembled WGS sequence"/>
</dbReference>
<sequence length="165" mass="18814">MFAEAPRAGLIRRLAAIVYDALIVVALLMFAMTLALAAVAILERTGLISLAGYLDSADYIQRHALWFQLYLVCWVVWFYLYFWCKAGQTLGMRAWRLLLLQQNGQPVTLKQALIRVVTALGGVGNFWLWVRFKQKLALQDQLSGTMVVELSKEQSRELNLHRQAK</sequence>
<feature type="transmembrane region" description="Helical" evidence="6">
    <location>
        <begin position="63"/>
        <end position="82"/>
    </location>
</feature>
<dbReference type="AlphaFoldDB" id="A0A437QLM5"/>
<evidence type="ECO:0000256" key="6">
    <source>
        <dbReference type="SAM" id="Phobius"/>
    </source>
</evidence>
<dbReference type="GO" id="GO:0005886">
    <property type="term" value="C:plasma membrane"/>
    <property type="evidence" value="ECO:0007669"/>
    <property type="project" value="UniProtKB-SubCell"/>
</dbReference>
<dbReference type="PANTHER" id="PTHR36115:SF10">
    <property type="entry name" value="RDD DOMAIN-CONTAINING PROTEIN"/>
    <property type="match status" value="1"/>
</dbReference>
<evidence type="ECO:0000313" key="9">
    <source>
        <dbReference type="Proteomes" id="UP000283077"/>
    </source>
</evidence>
<accession>A0A437QLM5</accession>
<evidence type="ECO:0000256" key="2">
    <source>
        <dbReference type="ARBA" id="ARBA00022475"/>
    </source>
</evidence>
<keyword evidence="5 6" id="KW-0472">Membrane</keyword>
<evidence type="ECO:0000313" key="8">
    <source>
        <dbReference type="EMBL" id="RVU35359.1"/>
    </source>
</evidence>
<evidence type="ECO:0000256" key="4">
    <source>
        <dbReference type="ARBA" id="ARBA00022989"/>
    </source>
</evidence>
<reference evidence="8 9" key="1">
    <citation type="submission" date="2019-01" db="EMBL/GenBank/DDBJ databases">
        <authorList>
            <person name="Chen W.-M."/>
        </authorList>
    </citation>
    <scope>NUCLEOTIDE SEQUENCE [LARGE SCALE GENOMIC DNA]</scope>
    <source>
        <strain evidence="8 9">KYPC3</strain>
    </source>
</reference>
<feature type="domain" description="RDD" evidence="7">
    <location>
        <begin position="8"/>
        <end position="132"/>
    </location>
</feature>
<dbReference type="InterPro" id="IPR010432">
    <property type="entry name" value="RDD"/>
</dbReference>
<protein>
    <submittedName>
        <fullName evidence="8">RDD family protein</fullName>
    </submittedName>
</protein>
<organism evidence="8 9">
    <name type="scientific">Rheinheimera riviphila</name>
    <dbReference type="NCBI Taxonomy" id="1834037"/>
    <lineage>
        <taxon>Bacteria</taxon>
        <taxon>Pseudomonadati</taxon>
        <taxon>Pseudomonadota</taxon>
        <taxon>Gammaproteobacteria</taxon>
        <taxon>Chromatiales</taxon>
        <taxon>Chromatiaceae</taxon>
        <taxon>Rheinheimera</taxon>
    </lineage>
</organism>
<proteinExistence type="predicted"/>